<evidence type="ECO:0000313" key="9">
    <source>
        <dbReference type="Proteomes" id="UP000250266"/>
    </source>
</evidence>
<feature type="transmembrane region" description="Helical" evidence="6">
    <location>
        <begin position="284"/>
        <end position="308"/>
    </location>
</feature>
<accession>A0A8E2E0A7</accession>
<dbReference type="InterPro" id="IPR020846">
    <property type="entry name" value="MFS_dom"/>
</dbReference>
<dbReference type="PROSITE" id="PS50850">
    <property type="entry name" value="MFS"/>
    <property type="match status" value="1"/>
</dbReference>
<dbReference type="Gene3D" id="1.20.1720.10">
    <property type="entry name" value="Multidrug resistance protein D"/>
    <property type="match status" value="1"/>
</dbReference>
<feature type="region of interest" description="Disordered" evidence="5">
    <location>
        <begin position="503"/>
        <end position="561"/>
    </location>
</feature>
<feature type="transmembrane region" description="Helical" evidence="6">
    <location>
        <begin position="314"/>
        <end position="337"/>
    </location>
</feature>
<dbReference type="Proteomes" id="UP000250266">
    <property type="component" value="Unassembled WGS sequence"/>
</dbReference>
<sequence>MAPSAKPILHQQENLLPRRQLIIVVLTLGAVLFVVNMDANGISTMLPTMAADLNGEKTINWAGSSSLIATTVFTVLYGRFSDIFGRTALFVSALVVFAAADLCCGFAVDPPMLYAFRAVTGASGGGVGNLAMIVASDIVPLRQRGRYQGIAGSFMALGNVAGPFIGAAFAARSSWRGFFWLLSPLGLACAALAACLLPSTRPTESFWTNITKIDGLGSLTSTITIICFMIPITGGGSYYEWNSPMVISMLAISGVSFLAFLFVEWKVASLPIIPLSIFRTRDMCALLAQTFTLGWVNQSNLYFLPLYYQNLRGWSSFASAALLLPIIGVQIIVSALAGRTMTKRGHYGGVIRFGSVFLFIGSCVEIVFDGSTNPVAIVFILLLVGIGIGAANQPMVVAMQAKTKKSERAVVTSCRNFFRFFGAACGLAVSSAVLQSSLKAELSLEYQKLASSVYSLVSLDHNDRAIIAPAYAKAIRYVFITNAAVATVCILCCLAWRDNGYDSRPKDHDEEGGRSEAQSTARDAGAEPNTNEELVAKLETAPKPEPVPEPKSSENSEKRLR</sequence>
<feature type="compositionally biased region" description="Basic and acidic residues" evidence="5">
    <location>
        <begin position="503"/>
        <end position="514"/>
    </location>
</feature>
<evidence type="ECO:0000256" key="1">
    <source>
        <dbReference type="ARBA" id="ARBA00004141"/>
    </source>
</evidence>
<feature type="transmembrane region" description="Helical" evidence="6">
    <location>
        <begin position="114"/>
        <end position="135"/>
    </location>
</feature>
<dbReference type="GO" id="GO:0022857">
    <property type="term" value="F:transmembrane transporter activity"/>
    <property type="evidence" value="ECO:0007669"/>
    <property type="project" value="InterPro"/>
</dbReference>
<dbReference type="SUPFAM" id="SSF103473">
    <property type="entry name" value="MFS general substrate transporter"/>
    <property type="match status" value="1"/>
</dbReference>
<dbReference type="OrthoDB" id="10021397at2759"/>
<keyword evidence="2 6" id="KW-0812">Transmembrane</keyword>
<keyword evidence="4 6" id="KW-0472">Membrane</keyword>
<evidence type="ECO:0000313" key="8">
    <source>
        <dbReference type="EMBL" id="OCK74976.1"/>
    </source>
</evidence>
<reference evidence="8 9" key="1">
    <citation type="journal article" date="2016" name="Nat. Commun.">
        <title>Ectomycorrhizal ecology is imprinted in the genome of the dominant symbiotic fungus Cenococcum geophilum.</title>
        <authorList>
            <consortium name="DOE Joint Genome Institute"/>
            <person name="Peter M."/>
            <person name="Kohler A."/>
            <person name="Ohm R.A."/>
            <person name="Kuo A."/>
            <person name="Krutzmann J."/>
            <person name="Morin E."/>
            <person name="Arend M."/>
            <person name="Barry K.W."/>
            <person name="Binder M."/>
            <person name="Choi C."/>
            <person name="Clum A."/>
            <person name="Copeland A."/>
            <person name="Grisel N."/>
            <person name="Haridas S."/>
            <person name="Kipfer T."/>
            <person name="LaButti K."/>
            <person name="Lindquist E."/>
            <person name="Lipzen A."/>
            <person name="Maire R."/>
            <person name="Meier B."/>
            <person name="Mihaltcheva S."/>
            <person name="Molinier V."/>
            <person name="Murat C."/>
            <person name="Poggeler S."/>
            <person name="Quandt C.A."/>
            <person name="Sperisen C."/>
            <person name="Tritt A."/>
            <person name="Tisserant E."/>
            <person name="Crous P.W."/>
            <person name="Henrissat B."/>
            <person name="Nehls U."/>
            <person name="Egli S."/>
            <person name="Spatafora J.W."/>
            <person name="Grigoriev I.V."/>
            <person name="Martin F.M."/>
        </authorList>
    </citation>
    <scope>NUCLEOTIDE SEQUENCE [LARGE SCALE GENOMIC DNA]</scope>
    <source>
        <strain evidence="8 9">CBS 459.81</strain>
    </source>
</reference>
<evidence type="ECO:0000256" key="5">
    <source>
        <dbReference type="SAM" id="MobiDB-lite"/>
    </source>
</evidence>
<organism evidence="8 9">
    <name type="scientific">Lepidopterella palustris CBS 459.81</name>
    <dbReference type="NCBI Taxonomy" id="1314670"/>
    <lineage>
        <taxon>Eukaryota</taxon>
        <taxon>Fungi</taxon>
        <taxon>Dikarya</taxon>
        <taxon>Ascomycota</taxon>
        <taxon>Pezizomycotina</taxon>
        <taxon>Dothideomycetes</taxon>
        <taxon>Pleosporomycetidae</taxon>
        <taxon>Mytilinidiales</taxon>
        <taxon>Argynnaceae</taxon>
        <taxon>Lepidopterella</taxon>
    </lineage>
</organism>
<dbReference type="PANTHER" id="PTHR23501:SF78">
    <property type="entry name" value="MAJOR FACILITATOR SUPERFAMILY (MFS) PROFILE DOMAIN-CONTAINING PROTEIN-RELATED"/>
    <property type="match status" value="1"/>
</dbReference>
<feature type="transmembrane region" description="Helical" evidence="6">
    <location>
        <begin position="374"/>
        <end position="396"/>
    </location>
</feature>
<feature type="transmembrane region" description="Helical" evidence="6">
    <location>
        <begin position="21"/>
        <end position="39"/>
    </location>
</feature>
<gene>
    <name evidence="8" type="ORF">K432DRAFT_420042</name>
</gene>
<feature type="compositionally biased region" description="Basic and acidic residues" evidence="5">
    <location>
        <begin position="534"/>
        <end position="561"/>
    </location>
</feature>
<keyword evidence="3 6" id="KW-1133">Transmembrane helix</keyword>
<dbReference type="PANTHER" id="PTHR23501">
    <property type="entry name" value="MAJOR FACILITATOR SUPERFAMILY"/>
    <property type="match status" value="1"/>
</dbReference>
<comment type="subcellular location">
    <subcellularLocation>
        <location evidence="1">Membrane</location>
        <topology evidence="1">Multi-pass membrane protein</topology>
    </subcellularLocation>
</comment>
<evidence type="ECO:0000256" key="3">
    <source>
        <dbReference type="ARBA" id="ARBA00022989"/>
    </source>
</evidence>
<feature type="transmembrane region" description="Helical" evidence="6">
    <location>
        <begin position="474"/>
        <end position="496"/>
    </location>
</feature>
<dbReference type="PRINTS" id="PR01036">
    <property type="entry name" value="TCRTETB"/>
</dbReference>
<dbReference type="AlphaFoldDB" id="A0A8E2E0A7"/>
<name>A0A8E2E0A7_9PEZI</name>
<feature type="transmembrane region" description="Helical" evidence="6">
    <location>
        <begin position="245"/>
        <end position="263"/>
    </location>
</feature>
<evidence type="ECO:0000256" key="4">
    <source>
        <dbReference type="ARBA" id="ARBA00023136"/>
    </source>
</evidence>
<feature type="transmembrane region" description="Helical" evidence="6">
    <location>
        <begin position="177"/>
        <end position="197"/>
    </location>
</feature>
<dbReference type="InterPro" id="IPR011701">
    <property type="entry name" value="MFS"/>
</dbReference>
<feature type="transmembrane region" description="Helical" evidence="6">
    <location>
        <begin position="349"/>
        <end position="368"/>
    </location>
</feature>
<protein>
    <submittedName>
        <fullName evidence="8">MFS general substrate transporter</fullName>
    </submittedName>
</protein>
<feature type="domain" description="Major facilitator superfamily (MFS) profile" evidence="7">
    <location>
        <begin position="22"/>
        <end position="501"/>
    </location>
</feature>
<feature type="transmembrane region" description="Helical" evidence="6">
    <location>
        <begin position="59"/>
        <end position="77"/>
    </location>
</feature>
<evidence type="ECO:0000256" key="2">
    <source>
        <dbReference type="ARBA" id="ARBA00022692"/>
    </source>
</evidence>
<dbReference type="Pfam" id="PF07690">
    <property type="entry name" value="MFS_1"/>
    <property type="match status" value="1"/>
</dbReference>
<feature type="transmembrane region" description="Helical" evidence="6">
    <location>
        <begin position="218"/>
        <end position="239"/>
    </location>
</feature>
<dbReference type="Gene3D" id="1.20.1250.20">
    <property type="entry name" value="MFS general substrate transporter like domains"/>
    <property type="match status" value="1"/>
</dbReference>
<feature type="transmembrane region" description="Helical" evidence="6">
    <location>
        <begin position="417"/>
        <end position="438"/>
    </location>
</feature>
<feature type="transmembrane region" description="Helical" evidence="6">
    <location>
        <begin position="89"/>
        <end position="108"/>
    </location>
</feature>
<dbReference type="GO" id="GO:0005886">
    <property type="term" value="C:plasma membrane"/>
    <property type="evidence" value="ECO:0007669"/>
    <property type="project" value="TreeGrafter"/>
</dbReference>
<dbReference type="EMBL" id="KV745382">
    <property type="protein sequence ID" value="OCK74976.1"/>
    <property type="molecule type" value="Genomic_DNA"/>
</dbReference>
<dbReference type="InterPro" id="IPR036259">
    <property type="entry name" value="MFS_trans_sf"/>
</dbReference>
<evidence type="ECO:0000256" key="6">
    <source>
        <dbReference type="SAM" id="Phobius"/>
    </source>
</evidence>
<proteinExistence type="predicted"/>
<evidence type="ECO:0000259" key="7">
    <source>
        <dbReference type="PROSITE" id="PS50850"/>
    </source>
</evidence>
<feature type="transmembrane region" description="Helical" evidence="6">
    <location>
        <begin position="147"/>
        <end position="171"/>
    </location>
</feature>
<keyword evidence="9" id="KW-1185">Reference proteome</keyword>